<dbReference type="GeneID" id="70187987"/>
<evidence type="ECO:0000313" key="2">
    <source>
        <dbReference type="Proteomes" id="UP000756346"/>
    </source>
</evidence>
<protein>
    <submittedName>
        <fullName evidence="1">Uncharacterized protein</fullName>
    </submittedName>
</protein>
<dbReference type="AlphaFoldDB" id="A0A9P9BTP0"/>
<reference evidence="1" key="1">
    <citation type="journal article" date="2021" name="Nat. Commun.">
        <title>Genetic determinants of endophytism in the Arabidopsis root mycobiome.</title>
        <authorList>
            <person name="Mesny F."/>
            <person name="Miyauchi S."/>
            <person name="Thiergart T."/>
            <person name="Pickel B."/>
            <person name="Atanasova L."/>
            <person name="Karlsson M."/>
            <person name="Huettel B."/>
            <person name="Barry K.W."/>
            <person name="Haridas S."/>
            <person name="Chen C."/>
            <person name="Bauer D."/>
            <person name="Andreopoulos W."/>
            <person name="Pangilinan J."/>
            <person name="LaButti K."/>
            <person name="Riley R."/>
            <person name="Lipzen A."/>
            <person name="Clum A."/>
            <person name="Drula E."/>
            <person name="Henrissat B."/>
            <person name="Kohler A."/>
            <person name="Grigoriev I.V."/>
            <person name="Martin F.M."/>
            <person name="Hacquard S."/>
        </authorList>
    </citation>
    <scope>NUCLEOTIDE SEQUENCE</scope>
    <source>
        <strain evidence="1">MPI-CAGE-CH-0230</strain>
    </source>
</reference>
<gene>
    <name evidence="1" type="ORF">B0I36DRAFT_361130</name>
</gene>
<name>A0A9P9BTP0_9PEZI</name>
<comment type="caution">
    <text evidence="1">The sequence shown here is derived from an EMBL/GenBank/DDBJ whole genome shotgun (WGS) entry which is preliminary data.</text>
</comment>
<dbReference type="Proteomes" id="UP000756346">
    <property type="component" value="Unassembled WGS sequence"/>
</dbReference>
<organism evidence="1 2">
    <name type="scientific">Microdochium trichocladiopsis</name>
    <dbReference type="NCBI Taxonomy" id="1682393"/>
    <lineage>
        <taxon>Eukaryota</taxon>
        <taxon>Fungi</taxon>
        <taxon>Dikarya</taxon>
        <taxon>Ascomycota</taxon>
        <taxon>Pezizomycotina</taxon>
        <taxon>Sordariomycetes</taxon>
        <taxon>Xylariomycetidae</taxon>
        <taxon>Xylariales</taxon>
        <taxon>Microdochiaceae</taxon>
        <taxon>Microdochium</taxon>
    </lineage>
</organism>
<keyword evidence="2" id="KW-1185">Reference proteome</keyword>
<sequence>MTEWVQAQDHGFFRMEGIRIKFYLEWDRATWPKYDYETVAWYRTLMETWLFADYLLMPQRQNQIMHSLVNFNFNMLAVYRPAIFHDDITKCLRTLDISHAPVLYEQYCYALANAVVFFIDSVGGQISRDEYTAIFCLWGTETEGRVHHRLMNILYHRGQGSAGLEVIKALLWEECKVEEVQGLRQ</sequence>
<dbReference type="EMBL" id="JAGTJQ010000003">
    <property type="protein sequence ID" value="KAH7035804.1"/>
    <property type="molecule type" value="Genomic_DNA"/>
</dbReference>
<proteinExistence type="predicted"/>
<accession>A0A9P9BTP0</accession>
<evidence type="ECO:0000313" key="1">
    <source>
        <dbReference type="EMBL" id="KAH7035804.1"/>
    </source>
</evidence>
<dbReference type="RefSeq" id="XP_046015897.1">
    <property type="nucleotide sequence ID" value="XM_046158441.1"/>
</dbReference>